<comment type="caution">
    <text evidence="1">The sequence shown here is derived from an EMBL/GenBank/DDBJ whole genome shotgun (WGS) entry which is preliminary data.</text>
</comment>
<keyword evidence="2" id="KW-1185">Reference proteome</keyword>
<name>A0ABQ7N6I1_BRACM</name>
<accession>A0ABQ7N6I1</accession>
<organism evidence="1 2">
    <name type="scientific">Brassica rapa subsp. trilocularis</name>
    <dbReference type="NCBI Taxonomy" id="1813537"/>
    <lineage>
        <taxon>Eukaryota</taxon>
        <taxon>Viridiplantae</taxon>
        <taxon>Streptophyta</taxon>
        <taxon>Embryophyta</taxon>
        <taxon>Tracheophyta</taxon>
        <taxon>Spermatophyta</taxon>
        <taxon>Magnoliopsida</taxon>
        <taxon>eudicotyledons</taxon>
        <taxon>Gunneridae</taxon>
        <taxon>Pentapetalae</taxon>
        <taxon>rosids</taxon>
        <taxon>malvids</taxon>
        <taxon>Brassicales</taxon>
        <taxon>Brassicaceae</taxon>
        <taxon>Brassiceae</taxon>
        <taxon>Brassica</taxon>
    </lineage>
</organism>
<evidence type="ECO:0000313" key="1">
    <source>
        <dbReference type="EMBL" id="KAG5406524.1"/>
    </source>
</evidence>
<sequence length="129" mass="14639">MALKRTGGDRVKLGSVRFLERIIELKGYRFKQSCGSLFRSAVEFQTTVLPPAKRQRIITMNVPWSSYNFRIESLTQKLLIGVICCVDHQYLISIDIISNQKKSQSGSKILTTLSVATRLSSSWTWKLIG</sequence>
<dbReference type="Proteomes" id="UP000823674">
    <property type="component" value="Chromosome A03"/>
</dbReference>
<reference evidence="1 2" key="1">
    <citation type="submission" date="2021-03" db="EMBL/GenBank/DDBJ databases">
        <authorList>
            <person name="King G.J."/>
            <person name="Bancroft I."/>
            <person name="Baten A."/>
            <person name="Bloomfield J."/>
            <person name="Borpatragohain P."/>
            <person name="He Z."/>
            <person name="Irish N."/>
            <person name="Irwin J."/>
            <person name="Liu K."/>
            <person name="Mauleon R.P."/>
            <person name="Moore J."/>
            <person name="Morris R."/>
            <person name="Ostergaard L."/>
            <person name="Wang B."/>
            <person name="Wells R."/>
        </authorList>
    </citation>
    <scope>NUCLEOTIDE SEQUENCE [LARGE SCALE GENOMIC DNA]</scope>
    <source>
        <strain evidence="1">R-o-18</strain>
        <tissue evidence="1">Leaf</tissue>
    </source>
</reference>
<protein>
    <submittedName>
        <fullName evidence="1">Uncharacterized protein</fullName>
    </submittedName>
</protein>
<evidence type="ECO:0000313" key="2">
    <source>
        <dbReference type="Proteomes" id="UP000823674"/>
    </source>
</evidence>
<proteinExistence type="predicted"/>
<gene>
    <name evidence="1" type="primary">A03g506250.1_BraROA</name>
    <name evidence="1" type="ORF">IGI04_012643</name>
</gene>
<dbReference type="EMBL" id="JADBGQ010000003">
    <property type="protein sequence ID" value="KAG5406524.1"/>
    <property type="molecule type" value="Genomic_DNA"/>
</dbReference>